<accession>A0A5N8XJZ3</accession>
<organism evidence="1 2">
    <name type="scientific">Streptomyces spongiae</name>
    <dbReference type="NCBI Taxonomy" id="565072"/>
    <lineage>
        <taxon>Bacteria</taxon>
        <taxon>Bacillati</taxon>
        <taxon>Actinomycetota</taxon>
        <taxon>Actinomycetes</taxon>
        <taxon>Kitasatosporales</taxon>
        <taxon>Streptomycetaceae</taxon>
        <taxon>Streptomyces</taxon>
    </lineage>
</organism>
<dbReference type="Proteomes" id="UP000400924">
    <property type="component" value="Unassembled WGS sequence"/>
</dbReference>
<dbReference type="OrthoDB" id="8877021at2"/>
<keyword evidence="2" id="KW-1185">Reference proteome</keyword>
<reference evidence="1 2" key="1">
    <citation type="submission" date="2019-07" db="EMBL/GenBank/DDBJ databases">
        <title>New species of Amycolatopsis and Streptomyces.</title>
        <authorList>
            <person name="Duangmal K."/>
            <person name="Teo W.F.A."/>
            <person name="Lipun K."/>
        </authorList>
    </citation>
    <scope>NUCLEOTIDE SEQUENCE [LARGE SCALE GENOMIC DNA]</scope>
    <source>
        <strain evidence="1 2">NBRC 106415</strain>
    </source>
</reference>
<proteinExistence type="predicted"/>
<name>A0A5N8XJZ3_9ACTN</name>
<dbReference type="RefSeq" id="WP_152773054.1">
    <property type="nucleotide sequence ID" value="NZ_VJZC01000148.1"/>
</dbReference>
<comment type="caution">
    <text evidence="1">The sequence shown here is derived from an EMBL/GenBank/DDBJ whole genome shotgun (WGS) entry which is preliminary data.</text>
</comment>
<gene>
    <name evidence="1" type="ORF">FNH08_21115</name>
</gene>
<sequence>MAERPSRLPNLEKFKYTLPYASESFGLIQPLLGWRSQRTIARFLEGLRRADDAVLATVSRTVAPQSTYIPPGVSVHAAPVGEAAEGNPPAALGSPETVDLKTGTALANRPYSPVIASTLADLIAEAVKNKNPRDPATWLPLLSRQNLDNLLATKVVPELFKRVDALNPRPSAQDRQTLLEKIGAKESMVAGLLNHLAEQNLIPTLADLFTPPTGNLVKIDQYRGLQQMLDPLEYLSRGEALNRVSLSPVGLVHLFRQYFFEFDTFLGPPVQHIWLSPGGTVELIESHTRREQVERTVEESVELFERRERETTNQDELSTAVKQENEQNTKLGFSVSSNQDWVWGDANETATMDLNTTQRQAREQTHKQMRQQTDRLTTEIKRNFKTTFRTVTETTDSSSRRYVLSNTTQKLVNYELRRKMRRVGVQVQDLGTQLCWQSYVDDPGAALGIAKLVHVAAPPDVTAIAPAPEIPIPEDYTEEVKVTFGYPKDGYIKPPSDGNVDNAWWVCDVELRPRDGYEPASVGEARWLTEVASVDFVLNRTKPIYFPPLPKFLGFPEPKQPPLPRHPSLSVFIMNAHGDKGEAFSFSVPVTYRPTDAKKQEIADANKAKAATRDLELDRKQREAYLKAATERIAAASKIRQRDYTVLREEERVVVYRRLLQQLMTVNGQVPAQALMLHKLAELINSIFDVEAMLYFVAPEWWRPKLHEAHPNFAPELGEMGEVDLPDVLKGRDGRPIEAVRRIVSTSTTSLDDHTSGWASNEDMDRPDNYFITADSEPARMGSSLGWLLQLDGDEQRNAFLNAPWVKAVMPIRPGRELAALNWLSDPSIEGAEGLDDLYQPASAGENPIILKALKAYLWSDPALRQRYQNLDPSQLTIRDVLRYVAITVTAKYAESRKVVTEQLEPGVTLNYLPTDLVYEKGFDPLDKGFQAESDKPYKVFDQWIEVLPTDQVAAVEVTYDPRTGQQVPTGIDIGIGLGGRD</sequence>
<evidence type="ECO:0000313" key="1">
    <source>
        <dbReference type="EMBL" id="MPY59574.1"/>
    </source>
</evidence>
<protein>
    <submittedName>
        <fullName evidence="1">Uncharacterized protein</fullName>
    </submittedName>
</protein>
<evidence type="ECO:0000313" key="2">
    <source>
        <dbReference type="Proteomes" id="UP000400924"/>
    </source>
</evidence>
<dbReference type="EMBL" id="VJZC01000148">
    <property type="protein sequence ID" value="MPY59574.1"/>
    <property type="molecule type" value="Genomic_DNA"/>
</dbReference>
<dbReference type="AlphaFoldDB" id="A0A5N8XJZ3"/>